<accession>A0ABW5C983</accession>
<dbReference type="EMBL" id="JBHUIY010000013">
    <property type="protein sequence ID" value="MFD2233840.1"/>
    <property type="molecule type" value="Genomic_DNA"/>
</dbReference>
<evidence type="ECO:0000313" key="2">
    <source>
        <dbReference type="EMBL" id="MFD2233840.1"/>
    </source>
</evidence>
<dbReference type="PANTHER" id="PTHR43579:SF1">
    <property type="entry name" value="NEUTRAL METALLOPROTEINASE"/>
    <property type="match status" value="1"/>
</dbReference>
<feature type="domain" description="Peptidase M4" evidence="1">
    <location>
        <begin position="89"/>
        <end position="152"/>
    </location>
</feature>
<dbReference type="InterPro" id="IPR013856">
    <property type="entry name" value="Peptidase_M4_domain"/>
</dbReference>
<dbReference type="Pfam" id="PF01447">
    <property type="entry name" value="Peptidase_M4"/>
    <property type="match status" value="1"/>
</dbReference>
<dbReference type="SUPFAM" id="SSF55486">
    <property type="entry name" value="Metalloproteases ('zincins'), catalytic domain"/>
    <property type="match status" value="1"/>
</dbReference>
<sequence>MTLCQRAVIPNFLLERLRQSQDQEIAEAADHTIDLNTQFAQARNAALRQSGLPTRARTGLRRVIRDCEQTNDLNSRTVKSEGDPDNADPSVENAYRNTGLTWRFFKEVFGRESVDNLGMTLASSVHYGRQYENAFWNGNQMVFGDGDGGKFFLISPVFWMSSRTK</sequence>
<keyword evidence="3" id="KW-1185">Reference proteome</keyword>
<name>A0ABW5C983_9PROT</name>
<dbReference type="PANTHER" id="PTHR43579">
    <property type="match status" value="1"/>
</dbReference>
<evidence type="ECO:0000259" key="1">
    <source>
        <dbReference type="Pfam" id="PF01447"/>
    </source>
</evidence>
<dbReference type="Gene3D" id="3.10.170.10">
    <property type="match status" value="1"/>
</dbReference>
<comment type="caution">
    <text evidence="2">The sequence shown here is derived from an EMBL/GenBank/DDBJ whole genome shotgun (WGS) entry which is preliminary data.</text>
</comment>
<evidence type="ECO:0000313" key="3">
    <source>
        <dbReference type="Proteomes" id="UP001597296"/>
    </source>
</evidence>
<reference evidence="3" key="1">
    <citation type="journal article" date="2019" name="Int. J. Syst. Evol. Microbiol.">
        <title>The Global Catalogue of Microorganisms (GCM) 10K type strain sequencing project: providing services to taxonomists for standard genome sequencing and annotation.</title>
        <authorList>
            <consortium name="The Broad Institute Genomics Platform"/>
            <consortium name="The Broad Institute Genome Sequencing Center for Infectious Disease"/>
            <person name="Wu L."/>
            <person name="Ma J."/>
        </authorList>
    </citation>
    <scope>NUCLEOTIDE SEQUENCE [LARGE SCALE GENOMIC DNA]</scope>
    <source>
        <strain evidence="3">KCTC 15012</strain>
    </source>
</reference>
<organism evidence="2 3">
    <name type="scientific">Phaeospirillum tilakii</name>
    <dbReference type="NCBI Taxonomy" id="741673"/>
    <lineage>
        <taxon>Bacteria</taxon>
        <taxon>Pseudomonadati</taxon>
        <taxon>Pseudomonadota</taxon>
        <taxon>Alphaproteobacteria</taxon>
        <taxon>Rhodospirillales</taxon>
        <taxon>Rhodospirillaceae</taxon>
        <taxon>Phaeospirillum</taxon>
    </lineage>
</organism>
<gene>
    <name evidence="2" type="ORF">ACFSNB_08485</name>
</gene>
<proteinExistence type="predicted"/>
<protein>
    <recommendedName>
        <fullName evidence="1">Peptidase M4 domain-containing protein</fullName>
    </recommendedName>
</protein>
<dbReference type="InterPro" id="IPR052759">
    <property type="entry name" value="Metalloprotease_M4"/>
</dbReference>
<dbReference type="Proteomes" id="UP001597296">
    <property type="component" value="Unassembled WGS sequence"/>
</dbReference>